<feature type="domain" description="AMP-dependent synthetase/ligase" evidence="1">
    <location>
        <begin position="11"/>
        <end position="358"/>
    </location>
</feature>
<reference evidence="2 3" key="1">
    <citation type="submission" date="2024-10" db="EMBL/GenBank/DDBJ databases">
        <title>The Natural Products Discovery Center: Release of the First 8490 Sequenced Strains for Exploring Actinobacteria Biosynthetic Diversity.</title>
        <authorList>
            <person name="Kalkreuter E."/>
            <person name="Kautsar S.A."/>
            <person name="Yang D."/>
            <person name="Bader C.D."/>
            <person name="Teijaro C.N."/>
            <person name="Fluegel L."/>
            <person name="Davis C.M."/>
            <person name="Simpson J.R."/>
            <person name="Lauterbach L."/>
            <person name="Steele A.D."/>
            <person name="Gui C."/>
            <person name="Meng S."/>
            <person name="Li G."/>
            <person name="Viehrig K."/>
            <person name="Ye F."/>
            <person name="Su P."/>
            <person name="Kiefer A.F."/>
            <person name="Nichols A."/>
            <person name="Cepeda A.J."/>
            <person name="Yan W."/>
            <person name="Fan B."/>
            <person name="Jiang Y."/>
            <person name="Adhikari A."/>
            <person name="Zheng C.-J."/>
            <person name="Schuster L."/>
            <person name="Cowan T.M."/>
            <person name="Smanski M.J."/>
            <person name="Chevrette M.G."/>
            <person name="De Carvalho L.P.S."/>
            <person name="Shen B."/>
        </authorList>
    </citation>
    <scope>NUCLEOTIDE SEQUENCE [LARGE SCALE GENOMIC DNA]</scope>
    <source>
        <strain evidence="2 3">NPDC003040</strain>
    </source>
</reference>
<comment type="caution">
    <text evidence="2">The sequence shown here is derived from an EMBL/GenBank/DDBJ whole genome shotgun (WGS) entry which is preliminary data.</text>
</comment>
<dbReference type="PANTHER" id="PTHR45527">
    <property type="entry name" value="NONRIBOSOMAL PEPTIDE SYNTHETASE"/>
    <property type="match status" value="1"/>
</dbReference>
<evidence type="ECO:0000313" key="3">
    <source>
        <dbReference type="Proteomes" id="UP001601948"/>
    </source>
</evidence>
<dbReference type="PANTHER" id="PTHR45527:SF1">
    <property type="entry name" value="FATTY ACID SYNTHASE"/>
    <property type="match status" value="1"/>
</dbReference>
<dbReference type="Pfam" id="PF00501">
    <property type="entry name" value="AMP-binding"/>
    <property type="match status" value="1"/>
</dbReference>
<dbReference type="InterPro" id="IPR045851">
    <property type="entry name" value="AMP-bd_C_sf"/>
</dbReference>
<evidence type="ECO:0000259" key="1">
    <source>
        <dbReference type="Pfam" id="PF00501"/>
    </source>
</evidence>
<name>A0ABW6R0R1_9NOCA</name>
<organism evidence="2 3">
    <name type="scientific">Nocardia suismassiliense</name>
    <dbReference type="NCBI Taxonomy" id="2077092"/>
    <lineage>
        <taxon>Bacteria</taxon>
        <taxon>Bacillati</taxon>
        <taxon>Actinomycetota</taxon>
        <taxon>Actinomycetes</taxon>
        <taxon>Mycobacteriales</taxon>
        <taxon>Nocardiaceae</taxon>
        <taxon>Nocardia</taxon>
    </lineage>
</organism>
<dbReference type="InterPro" id="IPR042099">
    <property type="entry name" value="ANL_N_sf"/>
</dbReference>
<dbReference type="EMBL" id="JBIAPI010000009">
    <property type="protein sequence ID" value="MFF3227108.1"/>
    <property type="molecule type" value="Genomic_DNA"/>
</dbReference>
<protein>
    <submittedName>
        <fullName evidence="2">Class I adenylate-forming enzyme family protein</fullName>
    </submittedName>
</protein>
<accession>A0ABW6R0R1</accession>
<gene>
    <name evidence="2" type="ORF">ACFYV7_30225</name>
</gene>
<dbReference type="Proteomes" id="UP001601948">
    <property type="component" value="Unassembled WGS sequence"/>
</dbReference>
<keyword evidence="3" id="KW-1185">Reference proteome</keyword>
<evidence type="ECO:0000313" key="2">
    <source>
        <dbReference type="EMBL" id="MFF3227108.1"/>
    </source>
</evidence>
<sequence>MREQLLHDLLDRRAKLSPSKTALRSGDQTWSYGRLRQLSLGMHGYLRDLGIDRGDRVLSLASASAVAIPLVYACSRGGLVYVPVSPELKPQQLRMIIEDCRPAVVVVDAATAGLAEEAAYDVRRIDIDELADVHRRSSAGRHRAAISCDPVCLIYTSGSTAAPKGVLSTHAQVLFAVKAIQSRLNYTSNDRVLCVLPQSFDYGLYQAFLTTDVGATLCLEPRAAVGASILATLERTGATVLPCVPTLAQILRLAVARSGEPPARLRMITNTGAPLAPVVIQDLTNLIPGLAVVRMFGLTECKRVAIMPLDRLGERLDSVGYPLEDTECYVVDEDGNRLPPGQVGELVVRGANVMSGYWNAPELTKQRFRRNVMGETLLWTGDLCHLDDDGYLYHHGRIDEQYKQNGFRVSAAEIEAAALDISGVLQAALIPPHNGDQACLVVVREPDLAVRDVVAQLADRVERSKLPQRTVFRDTLPMSVNGKVDKRLLRESL</sequence>
<dbReference type="Gene3D" id="3.30.300.30">
    <property type="match status" value="1"/>
</dbReference>
<dbReference type="InterPro" id="IPR000873">
    <property type="entry name" value="AMP-dep_synth/lig_dom"/>
</dbReference>
<dbReference type="Gene3D" id="3.40.50.12780">
    <property type="entry name" value="N-terminal domain of ligase-like"/>
    <property type="match status" value="1"/>
</dbReference>
<dbReference type="RefSeq" id="WP_387722906.1">
    <property type="nucleotide sequence ID" value="NZ_JBIAPI010000009.1"/>
</dbReference>
<proteinExistence type="predicted"/>
<dbReference type="SUPFAM" id="SSF56801">
    <property type="entry name" value="Acetyl-CoA synthetase-like"/>
    <property type="match status" value="1"/>
</dbReference>